<feature type="transmembrane region" description="Helical" evidence="2">
    <location>
        <begin position="12"/>
        <end position="31"/>
    </location>
</feature>
<keyword evidence="2" id="KW-0812">Transmembrane</keyword>
<evidence type="ECO:0000256" key="1">
    <source>
        <dbReference type="SAM" id="MobiDB-lite"/>
    </source>
</evidence>
<keyword evidence="2" id="KW-1133">Transmembrane helix</keyword>
<protein>
    <submittedName>
        <fullName evidence="3">Uncharacterized protein</fullName>
    </submittedName>
</protein>
<sequence length="103" mass="11187">MLHLHKNFSIVVFNVSLGTAPITASFFSPLLKIMKVGMLRTPQSVAMLGLSSVLTLKTLSFPAYCFDKSSIVGWMILQGPHHGAQNSTMTGKSDSRTSCFHVS</sequence>
<name>A0A7C8YMI3_OPUST</name>
<organism evidence="3">
    <name type="scientific">Opuntia streptacantha</name>
    <name type="common">Prickly pear cactus</name>
    <name type="synonym">Opuntia cardona</name>
    <dbReference type="NCBI Taxonomy" id="393608"/>
    <lineage>
        <taxon>Eukaryota</taxon>
        <taxon>Viridiplantae</taxon>
        <taxon>Streptophyta</taxon>
        <taxon>Embryophyta</taxon>
        <taxon>Tracheophyta</taxon>
        <taxon>Spermatophyta</taxon>
        <taxon>Magnoliopsida</taxon>
        <taxon>eudicotyledons</taxon>
        <taxon>Gunneridae</taxon>
        <taxon>Pentapetalae</taxon>
        <taxon>Caryophyllales</taxon>
        <taxon>Cactineae</taxon>
        <taxon>Cactaceae</taxon>
        <taxon>Opuntioideae</taxon>
        <taxon>Opuntia</taxon>
    </lineage>
</organism>
<evidence type="ECO:0000256" key="2">
    <source>
        <dbReference type="SAM" id="Phobius"/>
    </source>
</evidence>
<dbReference type="EMBL" id="GISG01035750">
    <property type="protein sequence ID" value="MBA4621857.1"/>
    <property type="molecule type" value="Transcribed_RNA"/>
</dbReference>
<reference evidence="3" key="2">
    <citation type="submission" date="2020-07" db="EMBL/GenBank/DDBJ databases">
        <authorList>
            <person name="Vera ALvarez R."/>
            <person name="Arias-Moreno D.M."/>
            <person name="Jimenez-Jacinto V."/>
            <person name="Jimenez-Bremont J.F."/>
            <person name="Swaminathan K."/>
            <person name="Moose S.P."/>
            <person name="Guerrero-Gonzalez M.L."/>
            <person name="Marino-Ramirez L."/>
            <person name="Landsman D."/>
            <person name="Rodriguez-Kessler M."/>
            <person name="Delgado-Sanchez P."/>
        </authorList>
    </citation>
    <scope>NUCLEOTIDE SEQUENCE</scope>
    <source>
        <tissue evidence="3">Cladode</tissue>
    </source>
</reference>
<feature type="compositionally biased region" description="Polar residues" evidence="1">
    <location>
        <begin position="84"/>
        <end position="103"/>
    </location>
</feature>
<reference evidence="3" key="1">
    <citation type="journal article" date="2013" name="J. Plant Res.">
        <title>Effect of fungi and light on seed germination of three Opuntia species from semiarid lands of central Mexico.</title>
        <authorList>
            <person name="Delgado-Sanchez P."/>
            <person name="Jimenez-Bremont J.F."/>
            <person name="Guerrero-Gonzalez Mde L."/>
            <person name="Flores J."/>
        </authorList>
    </citation>
    <scope>NUCLEOTIDE SEQUENCE</scope>
    <source>
        <tissue evidence="3">Cladode</tissue>
    </source>
</reference>
<feature type="region of interest" description="Disordered" evidence="1">
    <location>
        <begin position="83"/>
        <end position="103"/>
    </location>
</feature>
<dbReference type="AlphaFoldDB" id="A0A7C8YMI3"/>
<keyword evidence="2" id="KW-0472">Membrane</keyword>
<evidence type="ECO:0000313" key="3">
    <source>
        <dbReference type="EMBL" id="MBA4621857.1"/>
    </source>
</evidence>
<accession>A0A7C8YMI3</accession>
<proteinExistence type="predicted"/>